<keyword evidence="5 6" id="KW-0501">Molybdenum cofactor biosynthesis</keyword>
<reference evidence="7 8" key="1">
    <citation type="submission" date="2019-04" db="EMBL/GenBank/DDBJ databases">
        <title>Genome sequencing of Clostridium botulinum Groups I-IV and Clostridium butyricum.</title>
        <authorList>
            <person name="Brunt J."/>
            <person name="Van Vliet A.H.M."/>
            <person name="Stringer S.C."/>
            <person name="Carter A.T."/>
            <person name="Peck M.W."/>
        </authorList>
    </citation>
    <scope>NUCLEOTIDE SEQUENCE [LARGE SCALE GENOMIC DNA]</scope>
    <source>
        <strain evidence="7 8">IFR 18/037</strain>
    </source>
</reference>
<evidence type="ECO:0000256" key="1">
    <source>
        <dbReference type="ARBA" id="ARBA00003487"/>
    </source>
</evidence>
<evidence type="ECO:0000313" key="8">
    <source>
        <dbReference type="Proteomes" id="UP000478995"/>
    </source>
</evidence>
<comment type="caution">
    <text evidence="7">The sequence shown here is derived from an EMBL/GenBank/DDBJ whole genome shotgun (WGS) entry which is preliminary data.</text>
</comment>
<dbReference type="PANTHER" id="PTHR43764:SF1">
    <property type="entry name" value="MOLYBDOPTERIN MOLYBDOTRANSFERASE"/>
    <property type="match status" value="1"/>
</dbReference>
<dbReference type="PROSITE" id="PS01078">
    <property type="entry name" value="MOCF_BIOSYNTHESIS_1"/>
    <property type="match status" value="1"/>
</dbReference>
<accession>A0A0M1L6T8</accession>
<dbReference type="InterPro" id="IPR012245">
    <property type="entry name" value="MoaB"/>
</dbReference>
<dbReference type="OMA" id="TGWDGIL"/>
<dbReference type="InterPro" id="IPR001453">
    <property type="entry name" value="MoaB/Mog_dom"/>
</dbReference>
<name>A0A0M1L6T8_CLOBO</name>
<dbReference type="InterPro" id="IPR008284">
    <property type="entry name" value="MoCF_biosynth_CS"/>
</dbReference>
<evidence type="ECO:0000256" key="5">
    <source>
        <dbReference type="ARBA" id="ARBA00023150"/>
    </source>
</evidence>
<evidence type="ECO:0000313" key="7">
    <source>
        <dbReference type="EMBL" id="NFG16283.1"/>
    </source>
</evidence>
<dbReference type="PANTHER" id="PTHR43764">
    <property type="entry name" value="MOLYBDENUM COFACTOR BIOSYNTHESIS"/>
    <property type="match status" value="1"/>
</dbReference>
<evidence type="ECO:0000256" key="3">
    <source>
        <dbReference type="ARBA" id="ARBA00006112"/>
    </source>
</evidence>
<dbReference type="InterPro" id="IPR051920">
    <property type="entry name" value="MPT_Adenylyltrnsfr/MoaC-Rel"/>
</dbReference>
<dbReference type="NCBIfam" id="TIGR00177">
    <property type="entry name" value="molyb_syn"/>
    <property type="match status" value="1"/>
</dbReference>
<dbReference type="InterPro" id="IPR036425">
    <property type="entry name" value="MoaB/Mog-like_dom_sf"/>
</dbReference>
<keyword evidence="7" id="KW-0808">Transferase</keyword>
<sequence length="162" mass="17383">MIKTAIVTISDKGSKGERKDETGKVLQDILEKEGYKVEYYKIIPDEINIISGELIKLCDEDKVNLIITNGGTGFSKRDVTPEATEKVIEKHVPGFGEAMRASSLSITPKAILSRGIAGIRKDSLIINLPGSPKAAAENLQAVLGAIPHGIEILLGEASECAR</sequence>
<comment type="similarity">
    <text evidence="3 6">Belongs to the MoaB/Mog family.</text>
</comment>
<dbReference type="GO" id="GO:0016779">
    <property type="term" value="F:nucleotidyltransferase activity"/>
    <property type="evidence" value="ECO:0007669"/>
    <property type="project" value="UniProtKB-KW"/>
</dbReference>
<dbReference type="SUPFAM" id="SSF53218">
    <property type="entry name" value="Molybdenum cofactor biosynthesis proteins"/>
    <property type="match status" value="1"/>
</dbReference>
<evidence type="ECO:0000256" key="2">
    <source>
        <dbReference type="ARBA" id="ARBA00005046"/>
    </source>
</evidence>
<evidence type="ECO:0000256" key="4">
    <source>
        <dbReference type="ARBA" id="ARBA00015262"/>
    </source>
</evidence>
<comment type="pathway">
    <text evidence="2 6">Cofactor biosynthesis; molybdopterin biosynthesis.</text>
</comment>
<dbReference type="SMART" id="SM00852">
    <property type="entry name" value="MoCF_biosynth"/>
    <property type="match status" value="1"/>
</dbReference>
<proteinExistence type="inferred from homology"/>
<dbReference type="Pfam" id="PF00994">
    <property type="entry name" value="MoCF_biosynth"/>
    <property type="match status" value="1"/>
</dbReference>
<dbReference type="GO" id="GO:0006777">
    <property type="term" value="P:Mo-molybdopterin cofactor biosynthetic process"/>
    <property type="evidence" value="ECO:0007669"/>
    <property type="project" value="UniProtKB-UniRule"/>
</dbReference>
<organism evidence="7 8">
    <name type="scientific">Clostridium botulinum</name>
    <dbReference type="NCBI Taxonomy" id="1491"/>
    <lineage>
        <taxon>Bacteria</taxon>
        <taxon>Bacillati</taxon>
        <taxon>Bacillota</taxon>
        <taxon>Clostridia</taxon>
        <taxon>Eubacteriales</taxon>
        <taxon>Clostridiaceae</taxon>
        <taxon>Clostridium</taxon>
    </lineage>
</organism>
<gene>
    <name evidence="7" type="ORF">FC794_05650</name>
</gene>
<dbReference type="GeneID" id="5187641"/>
<protein>
    <recommendedName>
        <fullName evidence="4 6">Molybdenum cofactor biosynthesis protein B</fullName>
    </recommendedName>
</protein>
<dbReference type="UniPathway" id="UPA00344"/>
<dbReference type="RefSeq" id="WP_011986482.1">
    <property type="nucleotide sequence ID" value="NZ_CP013686.1"/>
</dbReference>
<keyword evidence="7" id="KW-0548">Nucleotidyltransferase</keyword>
<comment type="function">
    <text evidence="1 6">May be involved in the biosynthesis of molybdopterin.</text>
</comment>
<dbReference type="OrthoDB" id="9784492at2"/>
<dbReference type="Proteomes" id="UP000478995">
    <property type="component" value="Unassembled WGS sequence"/>
</dbReference>
<dbReference type="PIRSF" id="PIRSF006443">
    <property type="entry name" value="MoaB"/>
    <property type="match status" value="1"/>
</dbReference>
<dbReference type="CDD" id="cd00886">
    <property type="entry name" value="MogA_MoaB"/>
    <property type="match status" value="1"/>
</dbReference>
<dbReference type="NCBIfam" id="NF006932">
    <property type="entry name" value="PRK09417.1"/>
    <property type="match status" value="1"/>
</dbReference>
<evidence type="ECO:0000256" key="6">
    <source>
        <dbReference type="PIRNR" id="PIRNR006443"/>
    </source>
</evidence>
<dbReference type="Gene3D" id="3.40.980.10">
    <property type="entry name" value="MoaB/Mog-like domain"/>
    <property type="match status" value="1"/>
</dbReference>
<dbReference type="AlphaFoldDB" id="A0A0M1L6T8"/>
<dbReference type="EMBL" id="SWOY01000001">
    <property type="protein sequence ID" value="NFG16283.1"/>
    <property type="molecule type" value="Genomic_DNA"/>
</dbReference>